<dbReference type="RefSeq" id="WP_046859141.1">
    <property type="nucleotide sequence ID" value="NZ_CP011412.1"/>
</dbReference>
<dbReference type="GO" id="GO:0016740">
    <property type="term" value="F:transferase activity"/>
    <property type="evidence" value="ECO:0007669"/>
    <property type="project" value="UniProtKB-KW"/>
</dbReference>
<dbReference type="SMART" id="SM00450">
    <property type="entry name" value="RHOD"/>
    <property type="match status" value="1"/>
</dbReference>
<dbReference type="AlphaFoldDB" id="A0A0F7JZA3"/>
<dbReference type="Pfam" id="PF00581">
    <property type="entry name" value="Rhodanese"/>
    <property type="match status" value="1"/>
</dbReference>
<protein>
    <submittedName>
        <fullName evidence="2">Sulfurtransferase</fullName>
    </submittedName>
</protein>
<organism evidence="2 3">
    <name type="scientific">Sedimenticola thiotaurini</name>
    <dbReference type="NCBI Taxonomy" id="1543721"/>
    <lineage>
        <taxon>Bacteria</taxon>
        <taxon>Pseudomonadati</taxon>
        <taxon>Pseudomonadota</taxon>
        <taxon>Gammaproteobacteria</taxon>
        <taxon>Chromatiales</taxon>
        <taxon>Sedimenticolaceae</taxon>
        <taxon>Sedimenticola</taxon>
    </lineage>
</organism>
<gene>
    <name evidence="2" type="ORF">AAY24_07395</name>
</gene>
<sequence length="106" mass="11915">MVKEINSQELQSRLAANEELYLLDIRSEAEVVAGVLPNSTHLPMHLIPLKIAELSADKDIVLYCRSGARSYHACQYLMQQGFDNVINLRGGIIDWARHGYQLVAYG</sequence>
<dbReference type="InterPro" id="IPR001763">
    <property type="entry name" value="Rhodanese-like_dom"/>
</dbReference>
<evidence type="ECO:0000313" key="2">
    <source>
        <dbReference type="EMBL" id="AKH20205.1"/>
    </source>
</evidence>
<name>A0A0F7JZA3_9GAMM</name>
<keyword evidence="3" id="KW-1185">Reference proteome</keyword>
<feature type="domain" description="Rhodanese" evidence="1">
    <location>
        <begin position="16"/>
        <end position="104"/>
    </location>
</feature>
<reference evidence="2 3" key="1">
    <citation type="journal article" date="2015" name="Genome Announc.">
        <title>Complete Genome Sequence of Sedimenticola thiotaurini Strain SIP-G1, a Polyphosphate- and Polyhydroxyalkanoate-Accumulating Sulfur-Oxidizing Gammaproteobacterium Isolated from Salt Marsh Sediments.</title>
        <authorList>
            <person name="Flood B.E."/>
            <person name="Jones D.S."/>
            <person name="Bailey J.V."/>
        </authorList>
    </citation>
    <scope>NUCLEOTIDE SEQUENCE [LARGE SCALE GENOMIC DNA]</scope>
    <source>
        <strain evidence="2 3">SIP-G1</strain>
    </source>
</reference>
<dbReference type="PATRIC" id="fig|1543721.4.peg.1537"/>
<proteinExistence type="predicted"/>
<keyword evidence="2" id="KW-0808">Transferase</keyword>
<dbReference type="PANTHER" id="PTHR43031">
    <property type="entry name" value="FAD-DEPENDENT OXIDOREDUCTASE"/>
    <property type="match status" value="1"/>
</dbReference>
<dbReference type="PANTHER" id="PTHR43031:SF17">
    <property type="entry name" value="SULFURTRANSFERASE YTWF-RELATED"/>
    <property type="match status" value="1"/>
</dbReference>
<dbReference type="EMBL" id="CP011412">
    <property type="protein sequence ID" value="AKH20205.1"/>
    <property type="molecule type" value="Genomic_DNA"/>
</dbReference>
<dbReference type="OrthoDB" id="9791096at2"/>
<evidence type="ECO:0000313" key="3">
    <source>
        <dbReference type="Proteomes" id="UP000034410"/>
    </source>
</evidence>
<dbReference type="PROSITE" id="PS50206">
    <property type="entry name" value="RHODANESE_3"/>
    <property type="match status" value="1"/>
</dbReference>
<dbReference type="InterPro" id="IPR036873">
    <property type="entry name" value="Rhodanese-like_dom_sf"/>
</dbReference>
<evidence type="ECO:0000259" key="1">
    <source>
        <dbReference type="PROSITE" id="PS50206"/>
    </source>
</evidence>
<dbReference type="Proteomes" id="UP000034410">
    <property type="component" value="Chromosome"/>
</dbReference>
<accession>A0A0F7JZA3</accession>
<dbReference type="InterPro" id="IPR050229">
    <property type="entry name" value="GlpE_sulfurtransferase"/>
</dbReference>
<dbReference type="SUPFAM" id="SSF52821">
    <property type="entry name" value="Rhodanese/Cell cycle control phosphatase"/>
    <property type="match status" value="1"/>
</dbReference>
<dbReference type="KEGG" id="seds:AAY24_07395"/>
<dbReference type="Gene3D" id="3.40.250.10">
    <property type="entry name" value="Rhodanese-like domain"/>
    <property type="match status" value="1"/>
</dbReference>